<evidence type="ECO:0000259" key="5">
    <source>
        <dbReference type="Pfam" id="PF13472"/>
    </source>
</evidence>
<proteinExistence type="predicted"/>
<dbReference type="Proteomes" id="UP000275078">
    <property type="component" value="Unassembled WGS sequence"/>
</dbReference>
<feature type="domain" description="SGNH hydrolase-type esterase" evidence="5">
    <location>
        <begin position="31"/>
        <end position="213"/>
    </location>
</feature>
<dbReference type="GO" id="GO:0005576">
    <property type="term" value="C:extracellular region"/>
    <property type="evidence" value="ECO:0007669"/>
    <property type="project" value="InterPro"/>
</dbReference>
<keyword evidence="1 3" id="KW-0732">Signal</keyword>
<dbReference type="PANTHER" id="PTHR30383">
    <property type="entry name" value="THIOESTERASE 1/PROTEASE 1/LYSOPHOSPHOLIPASE L1"/>
    <property type="match status" value="1"/>
</dbReference>
<dbReference type="Pfam" id="PF00734">
    <property type="entry name" value="CBM_1"/>
    <property type="match status" value="1"/>
</dbReference>
<dbReference type="GO" id="GO:0005975">
    <property type="term" value="P:carbohydrate metabolic process"/>
    <property type="evidence" value="ECO:0007669"/>
    <property type="project" value="InterPro"/>
</dbReference>
<feature type="region of interest" description="Disordered" evidence="2">
    <location>
        <begin position="309"/>
        <end position="333"/>
    </location>
</feature>
<keyword evidence="7" id="KW-1185">Reference proteome</keyword>
<dbReference type="SUPFAM" id="SSF57180">
    <property type="entry name" value="Cellulose-binding domain"/>
    <property type="match status" value="1"/>
</dbReference>
<dbReference type="AlphaFoldDB" id="A0A3N4HZX8"/>
<reference evidence="6 7" key="1">
    <citation type="journal article" date="2018" name="Nat. Ecol. Evol.">
        <title>Pezizomycetes genomes reveal the molecular basis of ectomycorrhizal truffle lifestyle.</title>
        <authorList>
            <person name="Murat C."/>
            <person name="Payen T."/>
            <person name="Noel B."/>
            <person name="Kuo A."/>
            <person name="Morin E."/>
            <person name="Chen J."/>
            <person name="Kohler A."/>
            <person name="Krizsan K."/>
            <person name="Balestrini R."/>
            <person name="Da Silva C."/>
            <person name="Montanini B."/>
            <person name="Hainaut M."/>
            <person name="Levati E."/>
            <person name="Barry K.W."/>
            <person name="Belfiori B."/>
            <person name="Cichocki N."/>
            <person name="Clum A."/>
            <person name="Dockter R.B."/>
            <person name="Fauchery L."/>
            <person name="Guy J."/>
            <person name="Iotti M."/>
            <person name="Le Tacon F."/>
            <person name="Lindquist E.A."/>
            <person name="Lipzen A."/>
            <person name="Malagnac F."/>
            <person name="Mello A."/>
            <person name="Molinier V."/>
            <person name="Miyauchi S."/>
            <person name="Poulain J."/>
            <person name="Riccioni C."/>
            <person name="Rubini A."/>
            <person name="Sitrit Y."/>
            <person name="Splivallo R."/>
            <person name="Traeger S."/>
            <person name="Wang M."/>
            <person name="Zifcakova L."/>
            <person name="Wipf D."/>
            <person name="Zambonelli A."/>
            <person name="Paolocci F."/>
            <person name="Nowrousian M."/>
            <person name="Ottonello S."/>
            <person name="Baldrian P."/>
            <person name="Spatafora J.W."/>
            <person name="Henrissat B."/>
            <person name="Nagy L.G."/>
            <person name="Aury J.M."/>
            <person name="Wincker P."/>
            <person name="Grigoriev I.V."/>
            <person name="Bonfante P."/>
            <person name="Martin F.M."/>
        </authorList>
    </citation>
    <scope>NUCLEOTIDE SEQUENCE [LARGE SCALE GENOMIC DNA]</scope>
    <source>
        <strain evidence="6 7">RN42</strain>
    </source>
</reference>
<dbReference type="EMBL" id="ML119769">
    <property type="protein sequence ID" value="RPA75194.1"/>
    <property type="molecule type" value="Genomic_DNA"/>
</dbReference>
<dbReference type="SUPFAM" id="SSF52266">
    <property type="entry name" value="SGNH hydrolase"/>
    <property type="match status" value="1"/>
</dbReference>
<protein>
    <submittedName>
        <fullName evidence="6">SGNH hydrolase</fullName>
    </submittedName>
</protein>
<dbReference type="Pfam" id="PF13472">
    <property type="entry name" value="Lipase_GDSL_2"/>
    <property type="match status" value="1"/>
</dbReference>
<evidence type="ECO:0000256" key="1">
    <source>
        <dbReference type="ARBA" id="ARBA00022729"/>
    </source>
</evidence>
<evidence type="ECO:0000256" key="2">
    <source>
        <dbReference type="SAM" id="MobiDB-lite"/>
    </source>
</evidence>
<organism evidence="6 7">
    <name type="scientific">Ascobolus immersus RN42</name>
    <dbReference type="NCBI Taxonomy" id="1160509"/>
    <lineage>
        <taxon>Eukaryota</taxon>
        <taxon>Fungi</taxon>
        <taxon>Dikarya</taxon>
        <taxon>Ascomycota</taxon>
        <taxon>Pezizomycotina</taxon>
        <taxon>Pezizomycetes</taxon>
        <taxon>Pezizales</taxon>
        <taxon>Ascobolaceae</taxon>
        <taxon>Ascobolus</taxon>
    </lineage>
</organism>
<feature type="signal peptide" evidence="3">
    <location>
        <begin position="1"/>
        <end position="24"/>
    </location>
</feature>
<keyword evidence="6" id="KW-0378">Hydrolase</keyword>
<dbReference type="Gene3D" id="3.40.50.1110">
    <property type="entry name" value="SGNH hydrolase"/>
    <property type="match status" value="1"/>
</dbReference>
<dbReference type="InterPro" id="IPR013830">
    <property type="entry name" value="SGNH_hydro"/>
</dbReference>
<dbReference type="GO" id="GO:0030248">
    <property type="term" value="F:cellulose binding"/>
    <property type="evidence" value="ECO:0007669"/>
    <property type="project" value="InterPro"/>
</dbReference>
<accession>A0A3N4HZX8</accession>
<evidence type="ECO:0000259" key="4">
    <source>
        <dbReference type="Pfam" id="PF00734"/>
    </source>
</evidence>
<evidence type="ECO:0000256" key="3">
    <source>
        <dbReference type="SAM" id="SignalP"/>
    </source>
</evidence>
<evidence type="ECO:0000313" key="7">
    <source>
        <dbReference type="Proteomes" id="UP000275078"/>
    </source>
</evidence>
<dbReference type="OrthoDB" id="6123at2759"/>
<dbReference type="InterPro" id="IPR000254">
    <property type="entry name" value="CBD"/>
</dbReference>
<name>A0A3N4HZX8_ASCIM</name>
<dbReference type="GO" id="GO:0004622">
    <property type="term" value="F:phosphatidylcholine lysophospholipase activity"/>
    <property type="evidence" value="ECO:0007669"/>
    <property type="project" value="TreeGrafter"/>
</dbReference>
<feature type="domain" description="CBM1" evidence="4">
    <location>
        <begin position="330"/>
        <end position="352"/>
    </location>
</feature>
<feature type="region of interest" description="Disordered" evidence="2">
    <location>
        <begin position="263"/>
        <end position="287"/>
    </location>
</feature>
<dbReference type="CDD" id="cd01833">
    <property type="entry name" value="XynB_like"/>
    <property type="match status" value="1"/>
</dbReference>
<gene>
    <name evidence="6" type="ORF">BJ508DRAFT_214732</name>
</gene>
<sequence>MRSFSRSLLFALALSTSQILPANAAIKIMPLGDSITEWGCWRAYLWDYLSSQGFANNIDFVGTQRDGPHRCPGYNSYDVENEGHAGFEATVIAAKNELVPWLASSRPDIVLMHLGTNDSSNMKTPAEVIAAFNKLVDDMRASNPNMIILVARIIPATTPGGQMFIPTLNNEIEAFVASKSTVASPIVTVNQYTGFDTAVDTVDGVHPNQSGDRKIAARWLGPLQGAIQLARSRGVASVPVSPEPVGTASVLVSANPAGAANVPVSPGSTGTASVLVSPKPPGPPSVQVSSVPTVTVWSQCGVSDLQLGCPPSSPRVAPDRDRLLTDRQQGSGYTGDTRCAAGYTCKKHSESYSLCGP</sequence>
<feature type="chain" id="PRO_5018025940" evidence="3">
    <location>
        <begin position="25"/>
        <end position="357"/>
    </location>
</feature>
<dbReference type="InterPro" id="IPR036514">
    <property type="entry name" value="SGNH_hydro_sf"/>
</dbReference>
<dbReference type="InterPro" id="IPR051532">
    <property type="entry name" value="Ester_Hydrolysis_Enzymes"/>
</dbReference>
<dbReference type="PANTHER" id="PTHR30383:SF2">
    <property type="entry name" value="CELLULOSE-BINDING PROTEIN"/>
    <property type="match status" value="1"/>
</dbReference>
<evidence type="ECO:0000313" key="6">
    <source>
        <dbReference type="EMBL" id="RPA75194.1"/>
    </source>
</evidence>
<dbReference type="InterPro" id="IPR035971">
    <property type="entry name" value="CBD_sf"/>
</dbReference>